<reference evidence="7" key="1">
    <citation type="journal article" date="2021" name="Front. Microbiol.">
        <title>Comprehensive Comparative Genomics and Phenotyping of Methylobacterium Species.</title>
        <authorList>
            <person name="Alessa O."/>
            <person name="Ogura Y."/>
            <person name="Fujitani Y."/>
            <person name="Takami H."/>
            <person name="Hayashi T."/>
            <person name="Sahin N."/>
            <person name="Tani A."/>
        </authorList>
    </citation>
    <scope>NUCLEOTIDE SEQUENCE</scope>
    <source>
        <strain evidence="7">DSM 23632</strain>
    </source>
</reference>
<dbReference type="InterPro" id="IPR036237">
    <property type="entry name" value="Xyl_isomerase-like_sf"/>
</dbReference>
<dbReference type="SUPFAM" id="SSF51658">
    <property type="entry name" value="Xylose isomerase-like"/>
    <property type="match status" value="1"/>
</dbReference>
<dbReference type="Proteomes" id="UP001055057">
    <property type="component" value="Unassembled WGS sequence"/>
</dbReference>
<evidence type="ECO:0000256" key="1">
    <source>
        <dbReference type="ARBA" id="ARBA00022722"/>
    </source>
</evidence>
<dbReference type="InterPro" id="IPR004601">
    <property type="entry name" value="UvdE"/>
</dbReference>
<comment type="caution">
    <text evidence="7">The sequence shown here is derived from an EMBL/GenBank/DDBJ whole genome shotgun (WGS) entry which is preliminary data.</text>
</comment>
<evidence type="ECO:0000256" key="6">
    <source>
        <dbReference type="ARBA" id="ARBA00023204"/>
    </source>
</evidence>
<gene>
    <name evidence="7" type="primary">uvsE</name>
    <name evidence="7" type="ORF">MPOCJGCO_0290</name>
</gene>
<dbReference type="EMBL" id="BPRB01000018">
    <property type="protein sequence ID" value="GJE58211.1"/>
    <property type="molecule type" value="Genomic_DNA"/>
</dbReference>
<evidence type="ECO:0000256" key="2">
    <source>
        <dbReference type="ARBA" id="ARBA00022759"/>
    </source>
</evidence>
<accession>A0ABQ4TT31</accession>
<protein>
    <submittedName>
        <fullName evidence="7">UV DNA damage endonuclease</fullName>
    </submittedName>
</protein>
<dbReference type="PANTHER" id="PTHR31290:SF5">
    <property type="entry name" value="UV-DAMAGE ENDONUCLEASE"/>
    <property type="match status" value="1"/>
</dbReference>
<evidence type="ECO:0000313" key="7">
    <source>
        <dbReference type="EMBL" id="GJE58211.1"/>
    </source>
</evidence>
<dbReference type="RefSeq" id="WP_238180838.1">
    <property type="nucleotide sequence ID" value="NZ_BPRB01000018.1"/>
</dbReference>
<keyword evidence="8" id="KW-1185">Reference proteome</keyword>
<dbReference type="Pfam" id="PF03851">
    <property type="entry name" value="UvdE"/>
    <property type="match status" value="1"/>
</dbReference>
<name>A0ABQ4TT31_9HYPH</name>
<keyword evidence="6" id="KW-0234">DNA repair</keyword>
<evidence type="ECO:0000256" key="4">
    <source>
        <dbReference type="ARBA" id="ARBA00022769"/>
    </source>
</evidence>
<evidence type="ECO:0000313" key="8">
    <source>
        <dbReference type="Proteomes" id="UP001055057"/>
    </source>
</evidence>
<dbReference type="GO" id="GO:0004519">
    <property type="term" value="F:endonuclease activity"/>
    <property type="evidence" value="ECO:0007669"/>
    <property type="project" value="UniProtKB-KW"/>
</dbReference>
<keyword evidence="1" id="KW-0540">Nuclease</keyword>
<dbReference type="PANTHER" id="PTHR31290">
    <property type="entry name" value="UV-DAMAGE ENDONUCLEASE"/>
    <property type="match status" value="1"/>
</dbReference>
<organism evidence="7 8">
    <name type="scientific">Methylobacterium trifolii</name>
    <dbReference type="NCBI Taxonomy" id="1003092"/>
    <lineage>
        <taxon>Bacteria</taxon>
        <taxon>Pseudomonadati</taxon>
        <taxon>Pseudomonadota</taxon>
        <taxon>Alphaproteobacteria</taxon>
        <taxon>Hyphomicrobiales</taxon>
        <taxon>Methylobacteriaceae</taxon>
        <taxon>Methylobacterium</taxon>
    </lineage>
</organism>
<keyword evidence="3" id="KW-0227">DNA damage</keyword>
<sequence>MRDESPRLGFCCKFVLDEPEGTHKTLKAAAEAALAMNLTSVTMAHLGRLGPAARQAKLTGIVTHNLAALGRQIEWVGARPPLERLLRIASNVLPGYTHPVARAAYADASLKDAIETGLAAIGARARTLGVRLSFHPGPFCLLASRNPDALANGIAELDYHAELMDLMGYGGGWHPHGAHINIHVGARDPGVAGFRETLPRVSRIARDLVTVENDENSFGIDAVLMLAETVPVVLDLHHHWVESGGTYMEPDDPRIARIRQSWRGVRPVAHISVSREAVMADCDAGALPDFQALRAAGHSWRDLAAHSDGMWNRAVNDLVARHLAWADFEIEAKAKNLASVAIARHVTRALPSLAAA</sequence>
<dbReference type="Gene3D" id="3.20.20.150">
    <property type="entry name" value="Divalent-metal-dependent TIM barrel enzymes"/>
    <property type="match status" value="1"/>
</dbReference>
<reference evidence="7" key="2">
    <citation type="submission" date="2021-08" db="EMBL/GenBank/DDBJ databases">
        <authorList>
            <person name="Tani A."/>
            <person name="Ola A."/>
            <person name="Ogura Y."/>
            <person name="Katsura K."/>
            <person name="Hayashi T."/>
        </authorList>
    </citation>
    <scope>NUCLEOTIDE SEQUENCE</scope>
    <source>
        <strain evidence="7">DSM 23632</strain>
    </source>
</reference>
<keyword evidence="4" id="KW-0228">DNA excision</keyword>
<evidence type="ECO:0000256" key="3">
    <source>
        <dbReference type="ARBA" id="ARBA00022763"/>
    </source>
</evidence>
<proteinExistence type="predicted"/>
<keyword evidence="5" id="KW-0378">Hydrolase</keyword>
<keyword evidence="2 7" id="KW-0255">Endonuclease</keyword>
<evidence type="ECO:0000256" key="5">
    <source>
        <dbReference type="ARBA" id="ARBA00022801"/>
    </source>
</evidence>